<evidence type="ECO:0000313" key="2">
    <source>
        <dbReference type="WBParaSite" id="ES5_v2.g20936.t1"/>
    </source>
</evidence>
<dbReference type="WBParaSite" id="ES5_v2.g20936.t1">
    <property type="protein sequence ID" value="ES5_v2.g20936.t1"/>
    <property type="gene ID" value="ES5_v2.g20936"/>
</dbReference>
<evidence type="ECO:0000313" key="1">
    <source>
        <dbReference type="Proteomes" id="UP000887579"/>
    </source>
</evidence>
<accession>A0AC34FU83</accession>
<organism evidence="1 2">
    <name type="scientific">Panagrolaimus sp. ES5</name>
    <dbReference type="NCBI Taxonomy" id="591445"/>
    <lineage>
        <taxon>Eukaryota</taxon>
        <taxon>Metazoa</taxon>
        <taxon>Ecdysozoa</taxon>
        <taxon>Nematoda</taxon>
        <taxon>Chromadorea</taxon>
        <taxon>Rhabditida</taxon>
        <taxon>Tylenchina</taxon>
        <taxon>Panagrolaimomorpha</taxon>
        <taxon>Panagrolaimoidea</taxon>
        <taxon>Panagrolaimidae</taxon>
        <taxon>Panagrolaimus</taxon>
    </lineage>
</organism>
<proteinExistence type="predicted"/>
<name>A0AC34FU83_9BILA</name>
<sequence length="169" mass="18119">MLAVHGGVGTKLTGVDRLCSDAIKKWRNDPVQSVVHLEGEPLVNCGYGSNLSLNGRVECEAGYMCSEKYAFGAVGAVSNTRHPILAAKYLATKFLSESMFALIPPQVVVGTGADLLISELNLPIVENSELKSPLAIKGFESAKKAMEELNPNDTLMEEKMDTVGSVYIS</sequence>
<dbReference type="Proteomes" id="UP000887579">
    <property type="component" value="Unplaced"/>
</dbReference>
<reference evidence="2" key="1">
    <citation type="submission" date="2022-11" db="UniProtKB">
        <authorList>
            <consortium name="WormBaseParasite"/>
        </authorList>
    </citation>
    <scope>IDENTIFICATION</scope>
</reference>
<protein>
    <submittedName>
        <fullName evidence="2">Uncharacterized protein</fullName>
    </submittedName>
</protein>